<keyword evidence="2" id="KW-0732">Signal</keyword>
<protein>
    <submittedName>
        <fullName evidence="3">Uncharacterized protein</fullName>
    </submittedName>
</protein>
<evidence type="ECO:0000256" key="2">
    <source>
        <dbReference type="SAM" id="SignalP"/>
    </source>
</evidence>
<dbReference type="PROSITE" id="PS51257">
    <property type="entry name" value="PROKAR_LIPOPROTEIN"/>
    <property type="match status" value="1"/>
</dbReference>
<feature type="signal peptide" evidence="2">
    <location>
        <begin position="1"/>
        <end position="21"/>
    </location>
</feature>
<evidence type="ECO:0000313" key="3">
    <source>
        <dbReference type="EMBL" id="CAL1535061.1"/>
    </source>
</evidence>
<evidence type="ECO:0000313" key="4">
    <source>
        <dbReference type="Proteomes" id="UP001497497"/>
    </source>
</evidence>
<comment type="caution">
    <text evidence="3">The sequence shown here is derived from an EMBL/GenBank/DDBJ whole genome shotgun (WGS) entry which is preliminary data.</text>
</comment>
<dbReference type="EMBL" id="CAXITT010000190">
    <property type="protein sequence ID" value="CAL1535061.1"/>
    <property type="molecule type" value="Genomic_DNA"/>
</dbReference>
<sequence>MKITLHHFTFTTLFVIIGCQQITVMDYNQDESRTRCSRGLIEDVDEVSFKCLVDYSQDTKMKFIVFQIKRKHYHQFNFLTDCNIQDDCNSTSNTYGKRLDTYEIEVTIRLKASVEYNGAKMRAVLITSKDKEIASSEIIFPDTSDFSNASGNLIINGNVINNNGTKCLFVVTRSELNVVFVCESEVLPCLIEISSGDLNDTLRGTGHVTFNKILYKHTETIDLQIKYGLCRLDVGHQIRTCKVTRDDKTKQQIKNPKDQKTISSDVVIILCVTLPMSAVGLTLFICCLWKYKNKCSKDIKYETCYVSSPQDSFQLVRKCKETGRYTPFIPINKITNNLFSVVYHKGDFFKLIRNIANLTVEIYITYISSQRPDFYPETNEPYPLCDKRGSCNSKRHGTGIVKHVNKSNKNGDRTCPCYKCQQSMNPSRTWGYVNIHTAKSLVFDDSEAYKSICSIILNNSTESYILEGVRVIDSDINDDQCLVECVTCNEDLLNTLDKIITTCIQQMTDVNDEYNNFVQKDNLTIIVFQHDNFGKYVTLGHWTERYQVRIDGSKKYTKYVYTTPTCQECIGAFVFILGKSDFEQKSHVHCGVYDDGNGYSSTGIE</sequence>
<evidence type="ECO:0000256" key="1">
    <source>
        <dbReference type="SAM" id="Phobius"/>
    </source>
</evidence>
<keyword evidence="4" id="KW-1185">Reference proteome</keyword>
<proteinExistence type="predicted"/>
<accession>A0AAV2HRX6</accession>
<organism evidence="3 4">
    <name type="scientific">Lymnaea stagnalis</name>
    <name type="common">Great pond snail</name>
    <name type="synonym">Helix stagnalis</name>
    <dbReference type="NCBI Taxonomy" id="6523"/>
    <lineage>
        <taxon>Eukaryota</taxon>
        <taxon>Metazoa</taxon>
        <taxon>Spiralia</taxon>
        <taxon>Lophotrochozoa</taxon>
        <taxon>Mollusca</taxon>
        <taxon>Gastropoda</taxon>
        <taxon>Heterobranchia</taxon>
        <taxon>Euthyneura</taxon>
        <taxon>Panpulmonata</taxon>
        <taxon>Hygrophila</taxon>
        <taxon>Lymnaeoidea</taxon>
        <taxon>Lymnaeidae</taxon>
        <taxon>Lymnaea</taxon>
    </lineage>
</organism>
<dbReference type="Proteomes" id="UP001497497">
    <property type="component" value="Unassembled WGS sequence"/>
</dbReference>
<keyword evidence="1" id="KW-1133">Transmembrane helix</keyword>
<dbReference type="AlphaFoldDB" id="A0AAV2HRX6"/>
<gene>
    <name evidence="3" type="ORF">GSLYS_00009021001</name>
</gene>
<keyword evidence="1" id="KW-0812">Transmembrane</keyword>
<name>A0AAV2HRX6_LYMST</name>
<reference evidence="3 4" key="1">
    <citation type="submission" date="2024-04" db="EMBL/GenBank/DDBJ databases">
        <authorList>
            <consortium name="Genoscope - CEA"/>
            <person name="William W."/>
        </authorList>
    </citation>
    <scope>NUCLEOTIDE SEQUENCE [LARGE SCALE GENOMIC DNA]</scope>
</reference>
<feature type="chain" id="PRO_5043853132" evidence="2">
    <location>
        <begin position="22"/>
        <end position="605"/>
    </location>
</feature>
<feature type="transmembrane region" description="Helical" evidence="1">
    <location>
        <begin position="266"/>
        <end position="291"/>
    </location>
</feature>
<keyword evidence="1" id="KW-0472">Membrane</keyword>